<name>A0A9R0K8B6_SPIOL</name>
<feature type="region of interest" description="Disordered" evidence="1">
    <location>
        <begin position="462"/>
        <end position="556"/>
    </location>
</feature>
<dbReference type="GeneID" id="110801277"/>
<feature type="compositionally biased region" description="Low complexity" evidence="1">
    <location>
        <begin position="534"/>
        <end position="548"/>
    </location>
</feature>
<reference evidence="4" key="2">
    <citation type="submission" date="2025-08" db="UniProtKB">
        <authorList>
            <consortium name="RefSeq"/>
        </authorList>
    </citation>
    <scope>IDENTIFICATION</scope>
    <source>
        <tissue evidence="4">Leaf</tissue>
    </source>
</reference>
<evidence type="ECO:0000313" key="4">
    <source>
        <dbReference type="RefSeq" id="XP_021862316.2"/>
    </source>
</evidence>
<evidence type="ECO:0000313" key="3">
    <source>
        <dbReference type="Proteomes" id="UP000813463"/>
    </source>
</evidence>
<dbReference type="PANTHER" id="PTHR34282:SF2">
    <property type="entry name" value="DUF3741 DOMAIN-CONTAINING PROTEIN"/>
    <property type="match status" value="1"/>
</dbReference>
<sequence length="887" mass="100197">MPQDKRRSISYRSFVTCDDPKGVECGAIRRSKMNNNSQKKEQDCINKVEADRKQRNHHQNNTSSVVVASSVINKEERDNKKEMGVRGITRAGLENPVSFQLLEVSKEAQKLNHVIDSWSSSNDKLLLKKKKNKNDTSIATNLLKGALDLQDSLVMLGKLQEASSYMLGVSRKQKQKLEDGTFDGMVSGVRGFPRAMIHHVDAYPRKSVDEMKNVVRDSLLRQNMITNPVFEEHYDHRKMTMAMALASASPDMLPSTSTSTQSSMVYSSNFVPSDSSVSSSMASHRKKGKDSNVIVRLMGLESFPSSPRKHAEREKLLNLAKPMYDIDSLRAKRPQFGAQEVGVKQRSMEEILENLKFKGVLRNSSVDGLTIDSSESDFFSSKNSWDGERPPIVLMKPVRYPCLDLDELNMPKYWGERGMRPRYSGGSAQEIVRNEAVNFSQKNELAGRVDSEEKTKSMTKVASAKVKGSANLQQKSQKNQTDVKTASEVAKATPTRRKIEERKDAKPSEQLISGNQEKTSTAKIRRQKVGKSMSKTQTSSQQRTTSTSVLDHKNRGTLERRKNRHSALVMEEKRICKGENKEIKILYEEIIDSTGDRTSDSPAVNSLTDENNDSERCQIQIQDCDIDSQIKLLDIPERIPYLPNDKKISHCDDSQSCYSEITSVSTSEYCNVDQLSETQSTLHEVTLITTHENGVAVHHSPSQERTKSLDDETSRQCLTPRTKLKALLQSNSLFMIHVEELFNIQLNPDSVPCMVDDNDQDSESTLLLIDCAKEVLELKSSQFLKARLPLPWVYATKTQSFLSLDRLLEEVCNEIEDLRLYSNPVSDDLPSDDIYDLLDRDLKCKSGTWGVGWRSMFTLDEVEQVIGEVDKFVLNKLIEEVVLDFML</sequence>
<feature type="compositionally biased region" description="Basic and acidic residues" evidence="1">
    <location>
        <begin position="497"/>
        <end position="507"/>
    </location>
</feature>
<accession>A0A9R0K8B6</accession>
<evidence type="ECO:0000256" key="1">
    <source>
        <dbReference type="SAM" id="MobiDB-lite"/>
    </source>
</evidence>
<dbReference type="Proteomes" id="UP000813463">
    <property type="component" value="Chromosome 2"/>
</dbReference>
<feature type="compositionally biased region" description="Polar residues" evidence="1">
    <location>
        <begin position="510"/>
        <end position="522"/>
    </location>
</feature>
<dbReference type="AlphaFoldDB" id="A0A9R0K8B6"/>
<gene>
    <name evidence="4" type="primary">LOC110801277</name>
</gene>
<dbReference type="Pfam" id="PF14309">
    <property type="entry name" value="DUF4378"/>
    <property type="match status" value="1"/>
</dbReference>
<dbReference type="InterPro" id="IPR025486">
    <property type="entry name" value="DUF4378"/>
</dbReference>
<evidence type="ECO:0000259" key="2">
    <source>
        <dbReference type="Pfam" id="PF14309"/>
    </source>
</evidence>
<proteinExistence type="predicted"/>
<dbReference type="PANTHER" id="PTHR34282">
    <property type="entry name" value="OS01G0228800 PROTEIN-RELATED"/>
    <property type="match status" value="1"/>
</dbReference>
<feature type="domain" description="DUF4378" evidence="2">
    <location>
        <begin position="760"/>
        <end position="880"/>
    </location>
</feature>
<keyword evidence="3" id="KW-1185">Reference proteome</keyword>
<dbReference type="KEGG" id="soe:110801277"/>
<reference evidence="3" key="1">
    <citation type="journal article" date="2021" name="Nat. Commun.">
        <title>Genomic analyses provide insights into spinach domestication and the genetic basis of agronomic traits.</title>
        <authorList>
            <person name="Cai X."/>
            <person name="Sun X."/>
            <person name="Xu C."/>
            <person name="Sun H."/>
            <person name="Wang X."/>
            <person name="Ge C."/>
            <person name="Zhang Z."/>
            <person name="Wang Q."/>
            <person name="Fei Z."/>
            <person name="Jiao C."/>
            <person name="Wang Q."/>
        </authorList>
    </citation>
    <scope>NUCLEOTIDE SEQUENCE [LARGE SCALE GENOMIC DNA]</scope>
    <source>
        <strain evidence="3">cv. Varoflay</strain>
    </source>
</reference>
<organism evidence="3 4">
    <name type="scientific">Spinacia oleracea</name>
    <name type="common">Spinach</name>
    <dbReference type="NCBI Taxonomy" id="3562"/>
    <lineage>
        <taxon>Eukaryota</taxon>
        <taxon>Viridiplantae</taxon>
        <taxon>Streptophyta</taxon>
        <taxon>Embryophyta</taxon>
        <taxon>Tracheophyta</taxon>
        <taxon>Spermatophyta</taxon>
        <taxon>Magnoliopsida</taxon>
        <taxon>eudicotyledons</taxon>
        <taxon>Gunneridae</taxon>
        <taxon>Pentapetalae</taxon>
        <taxon>Caryophyllales</taxon>
        <taxon>Chenopodiaceae</taxon>
        <taxon>Chenopodioideae</taxon>
        <taxon>Anserineae</taxon>
        <taxon>Spinacia</taxon>
    </lineage>
</organism>
<dbReference type="RefSeq" id="XP_021862316.2">
    <property type="nucleotide sequence ID" value="XM_022006624.2"/>
</dbReference>
<feature type="compositionally biased region" description="Polar residues" evidence="1">
    <location>
        <begin position="470"/>
        <end position="484"/>
    </location>
</feature>
<protein>
    <recommendedName>
        <fullName evidence="2">DUF4378 domain-containing protein</fullName>
    </recommendedName>
</protein>